<feature type="region of interest" description="Disordered" evidence="1">
    <location>
        <begin position="78"/>
        <end position="168"/>
    </location>
</feature>
<dbReference type="PANTHER" id="PTHR34488:SF1">
    <property type="entry name" value="SI:CH211-245H14.1-RELATED"/>
    <property type="match status" value="1"/>
</dbReference>
<evidence type="ECO:0000313" key="2">
    <source>
        <dbReference type="Proteomes" id="UP000515152"/>
    </source>
</evidence>
<evidence type="ECO:0000313" key="3">
    <source>
        <dbReference type="RefSeq" id="XP_042559997.1"/>
    </source>
</evidence>
<dbReference type="OrthoDB" id="8446971at2759"/>
<dbReference type="RefSeq" id="XP_042559997.1">
    <property type="nucleotide sequence ID" value="XM_042704063.1"/>
</dbReference>
<feature type="compositionally biased region" description="Polar residues" evidence="1">
    <location>
        <begin position="94"/>
        <end position="142"/>
    </location>
</feature>
<feature type="region of interest" description="Disordered" evidence="1">
    <location>
        <begin position="1"/>
        <end position="20"/>
    </location>
</feature>
<keyword evidence="2" id="KW-1185">Reference proteome</keyword>
<feature type="compositionally biased region" description="Polar residues" evidence="1">
    <location>
        <begin position="1"/>
        <end position="13"/>
    </location>
</feature>
<feature type="compositionally biased region" description="Basic and acidic residues" evidence="1">
    <location>
        <begin position="79"/>
        <end position="93"/>
    </location>
</feature>
<dbReference type="KEGG" id="char:122129043"/>
<organism evidence="2 3">
    <name type="scientific">Clupea harengus</name>
    <name type="common">Atlantic herring</name>
    <dbReference type="NCBI Taxonomy" id="7950"/>
    <lineage>
        <taxon>Eukaryota</taxon>
        <taxon>Metazoa</taxon>
        <taxon>Chordata</taxon>
        <taxon>Craniata</taxon>
        <taxon>Vertebrata</taxon>
        <taxon>Euteleostomi</taxon>
        <taxon>Actinopterygii</taxon>
        <taxon>Neopterygii</taxon>
        <taxon>Teleostei</taxon>
        <taxon>Clupei</taxon>
        <taxon>Clupeiformes</taxon>
        <taxon>Clupeoidei</taxon>
        <taxon>Clupeidae</taxon>
        <taxon>Clupea</taxon>
    </lineage>
</organism>
<protein>
    <submittedName>
        <fullName evidence="3">Uncharacterized protein LOC122129043</fullName>
    </submittedName>
</protein>
<sequence>MSHSLNMEGTAKQQQEHNNDCQTNKTEHWLLKFAEMVRQSICQKHEAELDLWKPTCFFCACQEDELLRQLMQVFLKKKTTQDGDERHSEDKEPSTPSTSQDIIMQNLSLGQKRSLPNENDGEVQSTASASEVLSKQNLSLGQKRSRPNEDDGEVHSTATTSASEDSWVHVARSDCDEMPSEDKQYSTTSNSEVPSAKTYYTLAPGKSAEYSKDIKTWLKHLSEVKSIQSCDMILATCMVVSRVGTDVEAALKDIPEAKPTILVVMHHTFDPDCVVPDSSRFTKREDMLIVDCLFNEDNGLLRCERNGIAQSTMLKWINAKVSIKETTWSAVSSLFSWYGCQ</sequence>
<name>A0A8M1K826_CLUHA</name>
<dbReference type="PANTHER" id="PTHR34488">
    <property type="entry name" value="SI:CH211-245H14.1-RELATED"/>
    <property type="match status" value="1"/>
</dbReference>
<dbReference type="Proteomes" id="UP000515152">
    <property type="component" value="Unplaced"/>
</dbReference>
<proteinExistence type="predicted"/>
<accession>A0A8M1K826</accession>
<dbReference type="GeneID" id="122129043"/>
<reference evidence="3" key="1">
    <citation type="submission" date="2025-08" db="UniProtKB">
        <authorList>
            <consortium name="RefSeq"/>
        </authorList>
    </citation>
    <scope>IDENTIFICATION</scope>
</reference>
<evidence type="ECO:0000256" key="1">
    <source>
        <dbReference type="SAM" id="MobiDB-lite"/>
    </source>
</evidence>
<gene>
    <name evidence="3" type="primary">LOC122129043</name>
</gene>
<dbReference type="AlphaFoldDB" id="A0A8M1K826"/>